<dbReference type="Pfam" id="PF01412">
    <property type="entry name" value="ArfGap"/>
    <property type="match status" value="1"/>
</dbReference>
<feature type="region of interest" description="Disordered" evidence="6">
    <location>
        <begin position="497"/>
        <end position="543"/>
    </location>
</feature>
<proteinExistence type="predicted"/>
<comment type="caution">
    <text evidence="8">The sequence shown here is derived from an EMBL/GenBank/DDBJ whole genome shotgun (WGS) entry which is preliminary data.</text>
</comment>
<feature type="domain" description="Arf-GAP" evidence="7">
    <location>
        <begin position="83"/>
        <end position="197"/>
    </location>
</feature>
<dbReference type="GO" id="GO:0008270">
    <property type="term" value="F:zinc ion binding"/>
    <property type="evidence" value="ECO:0007669"/>
    <property type="project" value="UniProtKB-KW"/>
</dbReference>
<evidence type="ECO:0000313" key="8">
    <source>
        <dbReference type="EMBL" id="KVI10521.1"/>
    </source>
</evidence>
<dbReference type="SMART" id="SM00105">
    <property type="entry name" value="ArfGap"/>
    <property type="match status" value="1"/>
</dbReference>
<keyword evidence="3 5" id="KW-0863">Zinc-finger</keyword>
<gene>
    <name evidence="8" type="ORF">Ccrd_011105</name>
</gene>
<evidence type="ECO:0000259" key="7">
    <source>
        <dbReference type="PROSITE" id="PS50115"/>
    </source>
</evidence>
<dbReference type="PROSITE" id="PS50115">
    <property type="entry name" value="ARFGAP"/>
    <property type="match status" value="1"/>
</dbReference>
<organism evidence="8 9">
    <name type="scientific">Cynara cardunculus var. scolymus</name>
    <name type="common">Globe artichoke</name>
    <name type="synonym">Cynara scolymus</name>
    <dbReference type="NCBI Taxonomy" id="59895"/>
    <lineage>
        <taxon>Eukaryota</taxon>
        <taxon>Viridiplantae</taxon>
        <taxon>Streptophyta</taxon>
        <taxon>Embryophyta</taxon>
        <taxon>Tracheophyta</taxon>
        <taxon>Spermatophyta</taxon>
        <taxon>Magnoliopsida</taxon>
        <taxon>eudicotyledons</taxon>
        <taxon>Gunneridae</taxon>
        <taxon>Pentapetalae</taxon>
        <taxon>asterids</taxon>
        <taxon>campanulids</taxon>
        <taxon>Asterales</taxon>
        <taxon>Asteraceae</taxon>
        <taxon>Carduoideae</taxon>
        <taxon>Cardueae</taxon>
        <taxon>Carduinae</taxon>
        <taxon>Cynara</taxon>
    </lineage>
</organism>
<protein>
    <submittedName>
        <fullName evidence="8">Arf GTPase activating protein</fullName>
    </submittedName>
</protein>
<dbReference type="Gene3D" id="1.10.220.150">
    <property type="entry name" value="Arf GTPase activating protein"/>
    <property type="match status" value="1"/>
</dbReference>
<feature type="compositionally biased region" description="Polar residues" evidence="6">
    <location>
        <begin position="235"/>
        <end position="244"/>
    </location>
</feature>
<dbReference type="InterPro" id="IPR038508">
    <property type="entry name" value="ArfGAP_dom_sf"/>
</dbReference>
<dbReference type="AlphaFoldDB" id="A0A103YJY6"/>
<evidence type="ECO:0000256" key="5">
    <source>
        <dbReference type="PROSITE-ProRule" id="PRU00288"/>
    </source>
</evidence>
<keyword evidence="1" id="KW-0343">GTPase activation</keyword>
<dbReference type="CDD" id="cd08204">
    <property type="entry name" value="ArfGap"/>
    <property type="match status" value="1"/>
</dbReference>
<feature type="compositionally biased region" description="Polar residues" evidence="6">
    <location>
        <begin position="359"/>
        <end position="376"/>
    </location>
</feature>
<keyword evidence="2" id="KW-0479">Metal-binding</keyword>
<evidence type="ECO:0000256" key="3">
    <source>
        <dbReference type="ARBA" id="ARBA00022771"/>
    </source>
</evidence>
<evidence type="ECO:0000313" key="9">
    <source>
        <dbReference type="Proteomes" id="UP000243975"/>
    </source>
</evidence>
<dbReference type="PANTHER" id="PTHR46419">
    <property type="entry name" value="ADP-RIBOSYLATION FACTOR GTPASE-ACTIVATING PROTEIN AGD5"/>
    <property type="match status" value="1"/>
</dbReference>
<keyword evidence="4" id="KW-0862">Zinc</keyword>
<dbReference type="GO" id="GO:0005096">
    <property type="term" value="F:GTPase activator activity"/>
    <property type="evidence" value="ECO:0007669"/>
    <property type="project" value="UniProtKB-KW"/>
</dbReference>
<dbReference type="InterPro" id="IPR037278">
    <property type="entry name" value="ARFGAP/RecO"/>
</dbReference>
<dbReference type="OMA" id="RERNWIG"/>
<dbReference type="Gramene" id="KVI10521">
    <property type="protein sequence ID" value="KVI10521"/>
    <property type="gene ID" value="Ccrd_011105"/>
</dbReference>
<keyword evidence="9" id="KW-1185">Reference proteome</keyword>
<evidence type="ECO:0000256" key="4">
    <source>
        <dbReference type="ARBA" id="ARBA00022833"/>
    </source>
</evidence>
<dbReference type="PRINTS" id="PR00405">
    <property type="entry name" value="REVINTRACTNG"/>
</dbReference>
<dbReference type="Proteomes" id="UP000243975">
    <property type="component" value="Unassembled WGS sequence"/>
</dbReference>
<dbReference type="SUPFAM" id="SSF57863">
    <property type="entry name" value="ArfGap/RecO-like zinc finger"/>
    <property type="match status" value="1"/>
</dbReference>
<dbReference type="EMBL" id="LEKV01001018">
    <property type="protein sequence ID" value="KVI10521.1"/>
    <property type="molecule type" value="Genomic_DNA"/>
</dbReference>
<feature type="region of interest" description="Disordered" evidence="6">
    <location>
        <begin position="196"/>
        <end position="259"/>
    </location>
</feature>
<name>A0A103YJY6_CYNCS</name>
<reference evidence="8 9" key="1">
    <citation type="journal article" date="2016" name="Sci. Rep.">
        <title>The genome sequence of the outbreeding globe artichoke constructed de novo incorporating a phase-aware low-pass sequencing strategy of F1 progeny.</title>
        <authorList>
            <person name="Scaglione D."/>
            <person name="Reyes-Chin-Wo S."/>
            <person name="Acquadro A."/>
            <person name="Froenicke L."/>
            <person name="Portis E."/>
            <person name="Beitel C."/>
            <person name="Tirone M."/>
            <person name="Mauro R."/>
            <person name="Lo Monaco A."/>
            <person name="Mauromicale G."/>
            <person name="Faccioli P."/>
            <person name="Cattivelli L."/>
            <person name="Rieseberg L."/>
            <person name="Michelmore R."/>
            <person name="Lanteri S."/>
        </authorList>
    </citation>
    <scope>NUCLEOTIDE SEQUENCE [LARGE SCALE GENOMIC DNA]</scope>
    <source>
        <strain evidence="8">2C</strain>
    </source>
</reference>
<dbReference type="PANTHER" id="PTHR46419:SF2">
    <property type="entry name" value="ADP-RIBOSYLATION FACTOR GTPASE-ACTIVATING PROTEIN AGD5"/>
    <property type="match status" value="1"/>
</dbReference>
<accession>A0A103YJY6</accession>
<feature type="compositionally biased region" description="Polar residues" evidence="6">
    <location>
        <begin position="516"/>
        <end position="543"/>
    </location>
</feature>
<evidence type="ECO:0000256" key="6">
    <source>
        <dbReference type="SAM" id="MobiDB-lite"/>
    </source>
</evidence>
<feature type="region of interest" description="Disordered" evidence="6">
    <location>
        <begin position="328"/>
        <end position="376"/>
    </location>
</feature>
<dbReference type="FunFam" id="1.10.220.150:FF:000009">
    <property type="entry name" value="stromal membrane-associated protein 1 isoform X1"/>
    <property type="match status" value="1"/>
</dbReference>
<evidence type="ECO:0000256" key="2">
    <source>
        <dbReference type="ARBA" id="ARBA00022723"/>
    </source>
</evidence>
<dbReference type="InterPro" id="IPR044520">
    <property type="entry name" value="ARF_GAP_AGD5/15"/>
</dbReference>
<evidence type="ECO:0000256" key="1">
    <source>
        <dbReference type="ARBA" id="ARBA00022468"/>
    </source>
</evidence>
<sequence>MVDTQLQYPTSNSLHTLAPKTDEKERLNYQNPHPISLPTSSPVIQIFRRRDLNVHRNHYFLLVLSANMNEKAGVSKELNARHRKILEGLLKHPENRECADCKTKGPRWASVNLGIFICMQCSGIHRSLGVHISKVRSATLDTWLPEQVAFIQSMGNEKSNSYWEAELPPNYDRVGIENFIRAKYEDKRWVAKDGRPISPPAVQEEKGAVQWQRPVEKTGGTGYSESPAGEKKSYQAHTTKSSTPGARISLRVPPKGPEPVIQKAEPAIPSAELVKEVAETVSPPKVDFATDLFDMLSMDDGPTEKGQEAASTDDNLWAGFQSAVEVSSTGTTDLTKPVDNKAKPTSGIEDLFKDPPLFSQPNASEKPQKDGNNTSPYALHQQQLAMLAQQQYLLMAAAAKSGGLPKFAGNGQQQQVSGGTNSSNQNWTNVGYQFPGMQMPAPGKDELEKYLQQMGNMGAANPAGNSFQVPTSSIYAVNATTNGTAFPGASIPGIMGQNPSFNNMGPSGASKPQAASPLSSTPASQSAKDYDFSSLTQGMFSKP</sequence>
<dbReference type="InterPro" id="IPR001164">
    <property type="entry name" value="ArfGAP_dom"/>
</dbReference>